<keyword evidence="2" id="KW-0238">DNA-binding</keyword>
<dbReference type="GO" id="GO:0003700">
    <property type="term" value="F:DNA-binding transcription factor activity"/>
    <property type="evidence" value="ECO:0007669"/>
    <property type="project" value="InterPro"/>
</dbReference>
<accession>A0A2A4G8A7</accession>
<proteinExistence type="predicted"/>
<dbReference type="PROSITE" id="PS00041">
    <property type="entry name" value="HTH_ARAC_FAMILY_1"/>
    <property type="match status" value="1"/>
</dbReference>
<dbReference type="Pfam" id="PF12833">
    <property type="entry name" value="HTH_18"/>
    <property type="match status" value="1"/>
</dbReference>
<dbReference type="EMBL" id="NBWU01000004">
    <property type="protein sequence ID" value="PCE64204.1"/>
    <property type="molecule type" value="Genomic_DNA"/>
</dbReference>
<dbReference type="InterPro" id="IPR011051">
    <property type="entry name" value="RmlC_Cupin_sf"/>
</dbReference>
<evidence type="ECO:0000256" key="3">
    <source>
        <dbReference type="ARBA" id="ARBA00023163"/>
    </source>
</evidence>
<dbReference type="InterPro" id="IPR018060">
    <property type="entry name" value="HTH_AraC"/>
</dbReference>
<organism evidence="5 6">
    <name type="scientific">Sediminicola luteus</name>
    <dbReference type="NCBI Taxonomy" id="319238"/>
    <lineage>
        <taxon>Bacteria</taxon>
        <taxon>Pseudomonadati</taxon>
        <taxon>Bacteroidota</taxon>
        <taxon>Flavobacteriia</taxon>
        <taxon>Flavobacteriales</taxon>
        <taxon>Flavobacteriaceae</taxon>
        <taxon>Sediminicola</taxon>
    </lineage>
</organism>
<dbReference type="Gene3D" id="2.60.120.10">
    <property type="entry name" value="Jelly Rolls"/>
    <property type="match status" value="1"/>
</dbReference>
<keyword evidence="6" id="KW-1185">Reference proteome</keyword>
<dbReference type="PANTHER" id="PTHR43280">
    <property type="entry name" value="ARAC-FAMILY TRANSCRIPTIONAL REGULATOR"/>
    <property type="match status" value="1"/>
</dbReference>
<dbReference type="Pfam" id="PF02311">
    <property type="entry name" value="AraC_binding"/>
    <property type="match status" value="1"/>
</dbReference>
<dbReference type="SUPFAM" id="SSF51182">
    <property type="entry name" value="RmlC-like cupins"/>
    <property type="match status" value="1"/>
</dbReference>
<protein>
    <recommendedName>
        <fullName evidence="4">HTH araC/xylS-type domain-containing protein</fullName>
    </recommendedName>
</protein>
<comment type="caution">
    <text evidence="5">The sequence shown here is derived from an EMBL/GenBank/DDBJ whole genome shotgun (WGS) entry which is preliminary data.</text>
</comment>
<dbReference type="InterPro" id="IPR018062">
    <property type="entry name" value="HTH_AraC-typ_CS"/>
</dbReference>
<dbReference type="InterPro" id="IPR009057">
    <property type="entry name" value="Homeodomain-like_sf"/>
</dbReference>
<dbReference type="SMART" id="SM00342">
    <property type="entry name" value="HTH_ARAC"/>
    <property type="match status" value="1"/>
</dbReference>
<dbReference type="AlphaFoldDB" id="A0A2A4G8A7"/>
<evidence type="ECO:0000256" key="2">
    <source>
        <dbReference type="ARBA" id="ARBA00023125"/>
    </source>
</evidence>
<dbReference type="Proteomes" id="UP000219559">
    <property type="component" value="Unassembled WGS sequence"/>
</dbReference>
<dbReference type="InterPro" id="IPR014710">
    <property type="entry name" value="RmlC-like_jellyroll"/>
</dbReference>
<dbReference type="PRINTS" id="PR00032">
    <property type="entry name" value="HTHARAC"/>
</dbReference>
<evidence type="ECO:0000313" key="5">
    <source>
        <dbReference type="EMBL" id="PCE64204.1"/>
    </source>
</evidence>
<dbReference type="RefSeq" id="WP_097443049.1">
    <property type="nucleotide sequence ID" value="NZ_NBWU01000004.1"/>
</dbReference>
<dbReference type="SUPFAM" id="SSF46689">
    <property type="entry name" value="Homeodomain-like"/>
    <property type="match status" value="2"/>
</dbReference>
<reference evidence="5 6" key="1">
    <citation type="submission" date="2017-04" db="EMBL/GenBank/DDBJ databases">
        <title>A new member of the family Flavobacteriaceae isolated from ascidians.</title>
        <authorList>
            <person name="Chen L."/>
        </authorList>
    </citation>
    <scope>NUCLEOTIDE SEQUENCE [LARGE SCALE GENOMIC DNA]</scope>
    <source>
        <strain evidence="5 6">HQA918</strain>
    </source>
</reference>
<keyword evidence="1" id="KW-0805">Transcription regulation</keyword>
<dbReference type="GO" id="GO:0043565">
    <property type="term" value="F:sequence-specific DNA binding"/>
    <property type="evidence" value="ECO:0007669"/>
    <property type="project" value="InterPro"/>
</dbReference>
<dbReference type="InterPro" id="IPR020449">
    <property type="entry name" value="Tscrpt_reg_AraC-type_HTH"/>
</dbReference>
<name>A0A2A4G8A7_9FLAO</name>
<dbReference type="PROSITE" id="PS01124">
    <property type="entry name" value="HTH_ARAC_FAMILY_2"/>
    <property type="match status" value="1"/>
</dbReference>
<sequence>MKKVYPFKIPKSLHESLIVQIDRATVLYDKLHQHEEVQITYVVSGNGKLFVADSIHNFGPGDLFVIPSNSPHLFQNNIEEGIEAHMISLFFSGNTVVKAFAHFPELGNIRSFLHELGAGMKLSPCPENLAEQMQEFPSLVPFRKFTRFLSLLDRLTRVSKVPLTGFVYPKEISHNEGQRMRAIFEYVTNNFQKEISLNDIADLAYMTPNAFCRFFKQRTNKTFFQFLIELRIEHACQLLAQGHDVPIGEIAYKSGFRSISNFNRKFKELKGMAPSKYYRSMEVGTF</sequence>
<keyword evidence="3" id="KW-0804">Transcription</keyword>
<gene>
    <name evidence="5" type="ORF">B7P33_12805</name>
</gene>
<dbReference type="PANTHER" id="PTHR43280:SF27">
    <property type="entry name" value="TRANSCRIPTIONAL REGULATOR MTLR"/>
    <property type="match status" value="1"/>
</dbReference>
<dbReference type="InterPro" id="IPR003313">
    <property type="entry name" value="AraC-bd"/>
</dbReference>
<dbReference type="Gene3D" id="1.10.10.60">
    <property type="entry name" value="Homeodomain-like"/>
    <property type="match status" value="2"/>
</dbReference>
<dbReference type="OrthoDB" id="1410704at2"/>
<evidence type="ECO:0000256" key="1">
    <source>
        <dbReference type="ARBA" id="ARBA00023015"/>
    </source>
</evidence>
<feature type="domain" description="HTH araC/xylS-type" evidence="4">
    <location>
        <begin position="181"/>
        <end position="280"/>
    </location>
</feature>
<evidence type="ECO:0000259" key="4">
    <source>
        <dbReference type="PROSITE" id="PS01124"/>
    </source>
</evidence>
<evidence type="ECO:0000313" key="6">
    <source>
        <dbReference type="Proteomes" id="UP000219559"/>
    </source>
</evidence>